<evidence type="ECO:0000313" key="3">
    <source>
        <dbReference type="Proteomes" id="UP001321760"/>
    </source>
</evidence>
<feature type="compositionally biased region" description="Polar residues" evidence="1">
    <location>
        <begin position="93"/>
        <end position="111"/>
    </location>
</feature>
<accession>A0AAV9GY74</accession>
<protein>
    <submittedName>
        <fullName evidence="2">Uncharacterized protein</fullName>
    </submittedName>
</protein>
<feature type="region of interest" description="Disordered" evidence="1">
    <location>
        <begin position="395"/>
        <end position="458"/>
    </location>
</feature>
<feature type="compositionally biased region" description="Polar residues" evidence="1">
    <location>
        <begin position="476"/>
        <end position="487"/>
    </location>
</feature>
<dbReference type="EMBL" id="MU865920">
    <property type="protein sequence ID" value="KAK4453431.1"/>
    <property type="molecule type" value="Genomic_DNA"/>
</dbReference>
<feature type="compositionally biased region" description="Polar residues" evidence="1">
    <location>
        <begin position="395"/>
        <end position="415"/>
    </location>
</feature>
<feature type="region of interest" description="Disordered" evidence="1">
    <location>
        <begin position="77"/>
        <end position="111"/>
    </location>
</feature>
<feature type="region of interest" description="Disordered" evidence="1">
    <location>
        <begin position="1"/>
        <end position="54"/>
    </location>
</feature>
<evidence type="ECO:0000313" key="2">
    <source>
        <dbReference type="EMBL" id="KAK4453431.1"/>
    </source>
</evidence>
<reference evidence="2" key="1">
    <citation type="journal article" date="2023" name="Mol. Phylogenet. Evol.">
        <title>Genome-scale phylogeny and comparative genomics of the fungal order Sordariales.</title>
        <authorList>
            <person name="Hensen N."/>
            <person name="Bonometti L."/>
            <person name="Westerberg I."/>
            <person name="Brannstrom I.O."/>
            <person name="Guillou S."/>
            <person name="Cros-Aarteil S."/>
            <person name="Calhoun S."/>
            <person name="Haridas S."/>
            <person name="Kuo A."/>
            <person name="Mondo S."/>
            <person name="Pangilinan J."/>
            <person name="Riley R."/>
            <person name="LaButti K."/>
            <person name="Andreopoulos B."/>
            <person name="Lipzen A."/>
            <person name="Chen C."/>
            <person name="Yan M."/>
            <person name="Daum C."/>
            <person name="Ng V."/>
            <person name="Clum A."/>
            <person name="Steindorff A."/>
            <person name="Ohm R.A."/>
            <person name="Martin F."/>
            <person name="Silar P."/>
            <person name="Natvig D.O."/>
            <person name="Lalanne C."/>
            <person name="Gautier V."/>
            <person name="Ament-Velasquez S.L."/>
            <person name="Kruys A."/>
            <person name="Hutchinson M.I."/>
            <person name="Powell A.J."/>
            <person name="Barry K."/>
            <person name="Miller A.N."/>
            <person name="Grigoriev I.V."/>
            <person name="Debuchy R."/>
            <person name="Gladieux P."/>
            <person name="Hiltunen Thoren M."/>
            <person name="Johannesson H."/>
        </authorList>
    </citation>
    <scope>NUCLEOTIDE SEQUENCE</scope>
    <source>
        <strain evidence="2">PSN243</strain>
    </source>
</reference>
<dbReference type="Proteomes" id="UP001321760">
    <property type="component" value="Unassembled WGS sequence"/>
</dbReference>
<proteinExistence type="predicted"/>
<sequence length="524" mass="56599">MNTPESGTATGGEVPTVNMADPKVTSAASKKRRADETSEAEIIPKKVKHQDDSPAEVSLLVPLTKHNLRRLDEMARAAAASGNGPAKGRSRHGSSASRTLSAATYSPNGTHSVSTTSAGFAAQATANGILDQKDSRKPANVDALLEVINRRRHSPPPDQADYNRHVHAVAGAPNKATIVYETSKLLKDYQADNDIGYRRVFDQAFTAYPHSLPFNQGLCTPWPDIIEGLRADEFKPFPVNDILGGTAVLVRNFKSSVTLPHFVGRFKGPGGNLHAALTQAAFDAAHLVHGRNQALEHLSNPDTPGHSTVFSFTSDGTALNTYAHYAAESKSESETLPRTEYHTHLLTTSNLTPSFDSFEQGRRHLRNLQDLAKSHSYALKDQLLQHWKANPIDITTTPNPLQTNHVAPSSLQSLATPPPSARDLFAVPGDRSPRSVKPFFPDPNISGDAKPAKPRLDSGGGITLLKRSALLKTHDAQSQTGRDNSTAPAPASTRVVRRRPAVECLRKVENLKGVDVITISDDED</sequence>
<feature type="region of interest" description="Disordered" evidence="1">
    <location>
        <begin position="472"/>
        <end position="496"/>
    </location>
</feature>
<reference evidence="2" key="2">
    <citation type="submission" date="2023-05" db="EMBL/GenBank/DDBJ databases">
        <authorList>
            <consortium name="Lawrence Berkeley National Laboratory"/>
            <person name="Steindorff A."/>
            <person name="Hensen N."/>
            <person name="Bonometti L."/>
            <person name="Westerberg I."/>
            <person name="Brannstrom I.O."/>
            <person name="Guillou S."/>
            <person name="Cros-Aarteil S."/>
            <person name="Calhoun S."/>
            <person name="Haridas S."/>
            <person name="Kuo A."/>
            <person name="Mondo S."/>
            <person name="Pangilinan J."/>
            <person name="Riley R."/>
            <person name="Labutti K."/>
            <person name="Andreopoulos B."/>
            <person name="Lipzen A."/>
            <person name="Chen C."/>
            <person name="Yanf M."/>
            <person name="Daum C."/>
            <person name="Ng V."/>
            <person name="Clum A."/>
            <person name="Ohm R."/>
            <person name="Martin F."/>
            <person name="Silar P."/>
            <person name="Natvig D."/>
            <person name="Lalanne C."/>
            <person name="Gautier V."/>
            <person name="Ament-Velasquez S.L."/>
            <person name="Kruys A."/>
            <person name="Hutchinson M.I."/>
            <person name="Powell A.J."/>
            <person name="Barry K."/>
            <person name="Miller A.N."/>
            <person name="Grigoriev I.V."/>
            <person name="Debuchy R."/>
            <person name="Gladieux P."/>
            <person name="Thoren M.H."/>
            <person name="Johannesson H."/>
        </authorList>
    </citation>
    <scope>NUCLEOTIDE SEQUENCE</scope>
    <source>
        <strain evidence="2">PSN243</strain>
    </source>
</reference>
<evidence type="ECO:0000256" key="1">
    <source>
        <dbReference type="SAM" id="MobiDB-lite"/>
    </source>
</evidence>
<comment type="caution">
    <text evidence="2">The sequence shown here is derived from an EMBL/GenBank/DDBJ whole genome shotgun (WGS) entry which is preliminary data.</text>
</comment>
<dbReference type="AlphaFoldDB" id="A0AAV9GY74"/>
<name>A0AAV9GY74_9PEZI</name>
<keyword evidence="3" id="KW-1185">Reference proteome</keyword>
<gene>
    <name evidence="2" type="ORF">QBC34DRAFT_319050</name>
</gene>
<organism evidence="2 3">
    <name type="scientific">Podospora aff. communis PSN243</name>
    <dbReference type="NCBI Taxonomy" id="3040156"/>
    <lineage>
        <taxon>Eukaryota</taxon>
        <taxon>Fungi</taxon>
        <taxon>Dikarya</taxon>
        <taxon>Ascomycota</taxon>
        <taxon>Pezizomycotina</taxon>
        <taxon>Sordariomycetes</taxon>
        <taxon>Sordariomycetidae</taxon>
        <taxon>Sordariales</taxon>
        <taxon>Podosporaceae</taxon>
        <taxon>Podospora</taxon>
    </lineage>
</organism>